<feature type="transmembrane region" description="Helical" evidence="1">
    <location>
        <begin position="12"/>
        <end position="31"/>
    </location>
</feature>
<protein>
    <submittedName>
        <fullName evidence="2">Membrane protein</fullName>
    </submittedName>
</protein>
<feature type="transmembrane region" description="Helical" evidence="1">
    <location>
        <begin position="43"/>
        <end position="61"/>
    </location>
</feature>
<dbReference type="EMBL" id="CP022098">
    <property type="protein sequence ID" value="ATB42751.1"/>
    <property type="molecule type" value="Genomic_DNA"/>
</dbReference>
<name>A0A250JH69_9BACT</name>
<keyword evidence="1" id="KW-0472">Membrane</keyword>
<keyword evidence="1" id="KW-0812">Transmembrane</keyword>
<organism evidence="2 3">
    <name type="scientific">Cystobacter fuscus</name>
    <dbReference type="NCBI Taxonomy" id="43"/>
    <lineage>
        <taxon>Bacteria</taxon>
        <taxon>Pseudomonadati</taxon>
        <taxon>Myxococcota</taxon>
        <taxon>Myxococcia</taxon>
        <taxon>Myxococcales</taxon>
        <taxon>Cystobacterineae</taxon>
        <taxon>Archangiaceae</taxon>
        <taxon>Cystobacter</taxon>
    </lineage>
</organism>
<proteinExistence type="predicted"/>
<evidence type="ECO:0000313" key="3">
    <source>
        <dbReference type="Proteomes" id="UP000217257"/>
    </source>
</evidence>
<feature type="transmembrane region" description="Helical" evidence="1">
    <location>
        <begin position="138"/>
        <end position="155"/>
    </location>
</feature>
<gene>
    <name evidence="2" type="ORF">CYFUS_008230</name>
</gene>
<dbReference type="KEGG" id="cfus:CYFUS_008230"/>
<reference evidence="2 3" key="1">
    <citation type="submission" date="2017-06" db="EMBL/GenBank/DDBJ databases">
        <title>Sequencing and comparative analysis of myxobacterial genomes.</title>
        <authorList>
            <person name="Rupp O."/>
            <person name="Goesmann A."/>
            <person name="Sogaard-Andersen L."/>
        </authorList>
    </citation>
    <scope>NUCLEOTIDE SEQUENCE [LARGE SCALE GENOMIC DNA]</scope>
    <source>
        <strain evidence="2 3">DSM 52655</strain>
    </source>
</reference>
<keyword evidence="1" id="KW-1133">Transmembrane helix</keyword>
<accession>A0A250JH69</accession>
<dbReference type="AlphaFoldDB" id="A0A250JH69"/>
<sequence>MILGLSISTLTIIHVLFSLVGIAAGLVWLLALTNGRWLSSVNVLFFTTTVLTTVTSFLFPITIFTPALGVAIISAIDLAIATHALLRMNAHPAGKTTYIITATIALYLNCFVGVVQAFLKIAPLHALAPNGTEPPFAAAQAATLIAFVMLGILAVRRSRPLAALSTPSGG</sequence>
<feature type="transmembrane region" description="Helical" evidence="1">
    <location>
        <begin position="67"/>
        <end position="86"/>
    </location>
</feature>
<feature type="transmembrane region" description="Helical" evidence="1">
    <location>
        <begin position="98"/>
        <end position="118"/>
    </location>
</feature>
<evidence type="ECO:0000256" key="1">
    <source>
        <dbReference type="SAM" id="Phobius"/>
    </source>
</evidence>
<dbReference type="RefSeq" id="WP_095990257.1">
    <property type="nucleotide sequence ID" value="NZ_CP022098.1"/>
</dbReference>
<evidence type="ECO:0000313" key="2">
    <source>
        <dbReference type="EMBL" id="ATB42751.1"/>
    </source>
</evidence>
<dbReference type="Proteomes" id="UP000217257">
    <property type="component" value="Chromosome"/>
</dbReference>